<evidence type="ECO:0000256" key="1">
    <source>
        <dbReference type="ARBA" id="ARBA00022503"/>
    </source>
</evidence>
<dbReference type="Pfam" id="PF04958">
    <property type="entry name" value="AstA"/>
    <property type="match status" value="1"/>
</dbReference>
<keyword evidence="1 4" id="KW-0056">Arginine metabolism</keyword>
<dbReference type="HAMAP" id="MF_01171">
    <property type="entry name" value="AstA"/>
    <property type="match status" value="1"/>
</dbReference>
<dbReference type="Gene3D" id="2.40.40.20">
    <property type="match status" value="1"/>
</dbReference>
<feature type="active site" description="Proton donor" evidence="4">
    <location>
        <position position="229"/>
    </location>
</feature>
<evidence type="ECO:0000313" key="6">
    <source>
        <dbReference type="EMBL" id="TPG62458.1"/>
    </source>
</evidence>
<comment type="function">
    <text evidence="4">Catalyzes the transfer of succinyl-CoA to arginine to produce N(2)-succinylarginine.</text>
</comment>
<dbReference type="RefSeq" id="WP_140471520.1">
    <property type="nucleotide sequence ID" value="NZ_RCZD01000004.1"/>
</dbReference>
<evidence type="ECO:0000256" key="4">
    <source>
        <dbReference type="HAMAP-Rule" id="MF_01171"/>
    </source>
</evidence>
<keyword evidence="3 4" id="KW-0012">Acyltransferase</keyword>
<dbReference type="NCBIfam" id="TIGR03244">
    <property type="entry name" value="arg_catab_AstA"/>
    <property type="match status" value="1"/>
</dbReference>
<dbReference type="SUPFAM" id="SSF55729">
    <property type="entry name" value="Acyl-CoA N-acyltransferases (Nat)"/>
    <property type="match status" value="1"/>
</dbReference>
<evidence type="ECO:0000256" key="3">
    <source>
        <dbReference type="ARBA" id="ARBA00023315"/>
    </source>
</evidence>
<evidence type="ECO:0000313" key="7">
    <source>
        <dbReference type="Proteomes" id="UP000317663"/>
    </source>
</evidence>
<comment type="similarity">
    <text evidence="4">Belongs to the arginine N-succinyltransferase family.</text>
</comment>
<sequence>MMLIRPVRPGDLADILQLSGKTGIGLTSLPKDEAHLRTRIERSVATWEGRLEKADQGYLFVLEDTDLRQVVGVSAIEVAVGLSEPWYNFRLGTLVHASKSLNIYKPVPTLFLSNDHTGYTELCTLFLDPDHRLGKNGQLLSKVRFLFMAAFREHFSRKVIAEMRGISDDSGHSPFWDSVGRHFFGMEFAEADRLTGVGQKSFIAELMPKHPLYTDLLSPEAREVIGQVHPQTAPARAVLEGEGLRYAGYVDIFDAGPTLEGEIDELRAVKNSRLLTVKISEQIFDEDAPLYLVANEHYQDFRAALVPGGHSLSKLTIDAATAQTLGVTAGGKIRAVALFPFQACACASPLIDEHTDSSTEESLA</sequence>
<dbReference type="OrthoDB" id="21121at2"/>
<dbReference type="InterPro" id="IPR017650">
    <property type="entry name" value="Arginine_N-succinylTrfase"/>
</dbReference>
<dbReference type="GO" id="GO:0008791">
    <property type="term" value="F:arginine N-succinyltransferase activity"/>
    <property type="evidence" value="ECO:0007669"/>
    <property type="project" value="UniProtKB-UniRule"/>
</dbReference>
<organism evidence="6 7">
    <name type="scientific">Ewingella americana</name>
    <dbReference type="NCBI Taxonomy" id="41202"/>
    <lineage>
        <taxon>Bacteria</taxon>
        <taxon>Pseudomonadati</taxon>
        <taxon>Pseudomonadota</taxon>
        <taxon>Gammaproteobacteria</taxon>
        <taxon>Enterobacterales</taxon>
        <taxon>Yersiniaceae</taxon>
        <taxon>Ewingella</taxon>
    </lineage>
</organism>
<comment type="pathway">
    <text evidence="4">Amino-acid degradation; L-arginine degradation via AST pathway; L-glutamate and succinate from L-arginine: step 1/5.</text>
</comment>
<dbReference type="PANTHER" id="PTHR30420:SF1">
    <property type="entry name" value="ARGININE N-SUCCINYLTRANSFERASE"/>
    <property type="match status" value="1"/>
</dbReference>
<accession>A0A502GLT5</accession>
<feature type="binding site" evidence="4">
    <location>
        <position position="125"/>
    </location>
    <ligand>
        <name>succinyl-CoA</name>
        <dbReference type="ChEBI" id="CHEBI:57292"/>
    </ligand>
</feature>
<dbReference type="PANTHER" id="PTHR30420">
    <property type="entry name" value="N-SUCCINYLARGININE DIHYDROLASE"/>
    <property type="match status" value="1"/>
</dbReference>
<evidence type="ECO:0000256" key="5">
    <source>
        <dbReference type="NCBIfam" id="TIGR03244"/>
    </source>
</evidence>
<dbReference type="NCBIfam" id="TIGR03243">
    <property type="entry name" value="arg_catab_AOST"/>
    <property type="match status" value="1"/>
</dbReference>
<name>A0A502GLT5_9GAMM</name>
<dbReference type="GO" id="GO:0019544">
    <property type="term" value="P:L-arginine catabolic process to L-glutamate"/>
    <property type="evidence" value="ECO:0007669"/>
    <property type="project" value="UniProtKB-UniRule"/>
</dbReference>
<comment type="caution">
    <text evidence="6">The sequence shown here is derived from an EMBL/GenBank/DDBJ whole genome shotgun (WGS) entry which is preliminary data.</text>
</comment>
<dbReference type="GO" id="GO:0019545">
    <property type="term" value="P:L-arginine catabolic process to succinate"/>
    <property type="evidence" value="ECO:0007669"/>
    <property type="project" value="UniProtKB-UniRule"/>
</dbReference>
<dbReference type="EMBL" id="RCZD01000004">
    <property type="protein sequence ID" value="TPG62458.1"/>
    <property type="molecule type" value="Genomic_DNA"/>
</dbReference>
<dbReference type="EC" id="2.3.1.109" evidence="4 5"/>
<gene>
    <name evidence="4" type="primary">astA</name>
    <name evidence="6" type="ORF">EAH77_08130</name>
</gene>
<keyword evidence="7" id="KW-1185">Reference proteome</keyword>
<dbReference type="UniPathway" id="UPA00185">
    <property type="reaction ID" value="UER00279"/>
</dbReference>
<proteinExistence type="inferred from homology"/>
<comment type="catalytic activity">
    <reaction evidence="4">
        <text>succinyl-CoA + L-arginine = N(2)-succinyl-L-arginine + CoA + H(+)</text>
        <dbReference type="Rhea" id="RHEA:15185"/>
        <dbReference type="ChEBI" id="CHEBI:15378"/>
        <dbReference type="ChEBI" id="CHEBI:32682"/>
        <dbReference type="ChEBI" id="CHEBI:57287"/>
        <dbReference type="ChEBI" id="CHEBI:57292"/>
        <dbReference type="ChEBI" id="CHEBI:58241"/>
        <dbReference type="EC" id="2.3.1.109"/>
    </reaction>
</comment>
<keyword evidence="2 4" id="KW-0808">Transferase</keyword>
<evidence type="ECO:0000256" key="2">
    <source>
        <dbReference type="ARBA" id="ARBA00022679"/>
    </source>
</evidence>
<dbReference type="InterPro" id="IPR007041">
    <property type="entry name" value="Arg_succinylTrfase_AstA/AruG"/>
</dbReference>
<reference evidence="6 7" key="1">
    <citation type="journal article" date="2019" name="Environ. Microbiol.">
        <title>Species interactions and distinct microbial communities in high Arctic permafrost affected cryosols are associated with the CH4 and CO2 gas fluxes.</title>
        <authorList>
            <person name="Altshuler I."/>
            <person name="Hamel J."/>
            <person name="Turney S."/>
            <person name="Magnuson E."/>
            <person name="Levesque R."/>
            <person name="Greer C."/>
            <person name="Whyte L.G."/>
        </authorList>
    </citation>
    <scope>NUCLEOTIDE SEQUENCE [LARGE SCALE GENOMIC DNA]</scope>
    <source>
        <strain evidence="6 7">E4</strain>
    </source>
</reference>
<protein>
    <recommendedName>
        <fullName evidence="4 5">Arginine N-succinyltransferase</fullName>
        <shortName evidence="4">AST</shortName>
        <ecNumber evidence="4 5">2.3.1.109</ecNumber>
    </recommendedName>
    <alternativeName>
        <fullName evidence="4">AOST</fullName>
    </alternativeName>
</protein>
<dbReference type="AlphaFoldDB" id="A0A502GLT5"/>
<dbReference type="NCBIfam" id="NF007770">
    <property type="entry name" value="PRK10456.1"/>
    <property type="match status" value="1"/>
</dbReference>
<dbReference type="Proteomes" id="UP000317663">
    <property type="component" value="Unassembled WGS sequence"/>
</dbReference>
<dbReference type="InterPro" id="IPR016181">
    <property type="entry name" value="Acyl_CoA_acyltransferase"/>
</dbReference>